<dbReference type="Gene3D" id="3.40.50.620">
    <property type="entry name" value="HUPs"/>
    <property type="match status" value="1"/>
</dbReference>
<sequence length="389" mass="45843">MFHWSYNEENLRQNPVVNGGRPYQQCTKTVMDTIMDPDITFDEDGVCNYYHNYMNQVDKVVFKGAEGDRRIEEMVRTLKANQKGKYDSIIGLSGGVDSTYMVYKAKEWGINPLVVHFDYGWNLELAVQNIEQTLKHAGLELYTYVMNWEDFKHLQRAYFKAGVLDLDVPADHLIFAALNMVAKKFNIKYLLKGYNFQSEAILPRTWNYNRKFDLKNLQDINRQFGERKLKDLPKLGLWQQIYYERIYNLKSFSPLNNFDYNKEACKKELIEKIGWVDYGGKHFENVFTRFYQGYILPTRFAIDKRKAHLSTLICSGQATREEALTELQRPPYDLKVMQEDYVYVSKKLGFSEAEFDQCLTGPIRRHDEFKEEVKLQNFLSKAAKLIIRK</sequence>
<dbReference type="RefSeq" id="WP_131851472.1">
    <property type="nucleotide sequence ID" value="NZ_SKFH01000008.1"/>
</dbReference>
<keyword evidence="1" id="KW-0808">Transferase</keyword>
<protein>
    <submittedName>
        <fullName evidence="1">N-acetyl sugar amidotransferase</fullName>
    </submittedName>
</protein>
<proteinExistence type="predicted"/>
<name>A0A4R4E2K9_9BACT</name>
<keyword evidence="2" id="KW-1185">Reference proteome</keyword>
<dbReference type="Proteomes" id="UP000295164">
    <property type="component" value="Unassembled WGS sequence"/>
</dbReference>
<reference evidence="1 2" key="1">
    <citation type="submission" date="2019-03" db="EMBL/GenBank/DDBJ databases">
        <authorList>
            <person name="Kim M.K.M."/>
        </authorList>
    </citation>
    <scope>NUCLEOTIDE SEQUENCE [LARGE SCALE GENOMIC DNA]</scope>
    <source>
        <strain evidence="1 2">17J68-15</strain>
    </source>
</reference>
<dbReference type="SUPFAM" id="SSF52402">
    <property type="entry name" value="Adenine nucleotide alpha hydrolases-like"/>
    <property type="match status" value="1"/>
</dbReference>
<dbReference type="OrthoDB" id="702at2"/>
<dbReference type="AlphaFoldDB" id="A0A4R4E2K9"/>
<dbReference type="InterPro" id="IPR014729">
    <property type="entry name" value="Rossmann-like_a/b/a_fold"/>
</dbReference>
<dbReference type="NCBIfam" id="TIGR03573">
    <property type="entry name" value="WbuX"/>
    <property type="match status" value="1"/>
</dbReference>
<evidence type="ECO:0000313" key="2">
    <source>
        <dbReference type="Proteomes" id="UP000295164"/>
    </source>
</evidence>
<gene>
    <name evidence="1" type="ORF">E0486_07175</name>
</gene>
<dbReference type="GO" id="GO:0016740">
    <property type="term" value="F:transferase activity"/>
    <property type="evidence" value="ECO:0007669"/>
    <property type="project" value="UniProtKB-KW"/>
</dbReference>
<comment type="caution">
    <text evidence="1">The sequence shown here is derived from an EMBL/GenBank/DDBJ whole genome shotgun (WGS) entry which is preliminary data.</text>
</comment>
<dbReference type="InterPro" id="IPR020022">
    <property type="entry name" value="N-acetyl_sugar_amidoTrfase"/>
</dbReference>
<accession>A0A4R4E2K9</accession>
<organism evidence="1 2">
    <name type="scientific">Flaviaesturariibacter aridisoli</name>
    <dbReference type="NCBI Taxonomy" id="2545761"/>
    <lineage>
        <taxon>Bacteria</taxon>
        <taxon>Pseudomonadati</taxon>
        <taxon>Bacteroidota</taxon>
        <taxon>Chitinophagia</taxon>
        <taxon>Chitinophagales</taxon>
        <taxon>Chitinophagaceae</taxon>
        <taxon>Flaviaestuariibacter</taxon>
    </lineage>
</organism>
<dbReference type="EMBL" id="SKFH01000008">
    <property type="protein sequence ID" value="TCZ73127.1"/>
    <property type="molecule type" value="Genomic_DNA"/>
</dbReference>
<evidence type="ECO:0000313" key="1">
    <source>
        <dbReference type="EMBL" id="TCZ73127.1"/>
    </source>
</evidence>